<evidence type="ECO:0000313" key="6">
    <source>
        <dbReference type="Proteomes" id="UP000663829"/>
    </source>
</evidence>
<feature type="compositionally biased region" description="Basic and acidic residues" evidence="1">
    <location>
        <begin position="319"/>
        <end position="329"/>
    </location>
</feature>
<reference evidence="4" key="1">
    <citation type="submission" date="2021-02" db="EMBL/GenBank/DDBJ databases">
        <authorList>
            <person name="Nowell W R."/>
        </authorList>
    </citation>
    <scope>NUCLEOTIDE SEQUENCE</scope>
</reference>
<dbReference type="Proteomes" id="UP000681722">
    <property type="component" value="Unassembled WGS sequence"/>
</dbReference>
<dbReference type="PROSITE" id="PS50033">
    <property type="entry name" value="UBX"/>
    <property type="match status" value="1"/>
</dbReference>
<sequence length="683" mass="77886">MSESREQILADFQACTGLENMEECIHCLDQYDWNLMKAVEAVNQTIGSSGTDDLSPQRVGKATATSTSSTSATRKIPSSDDDDDEPKVIKTYTNNSTARRSTAEKTSLRPNKTTPTSGTSLKTRSSDDRIRELNFNVEYRDATERITASEQDTILQLKEKIAKKFNVPTNRQHFVDWKHRQNDNTHLKDLSLPKHNDIHLVSSTPSSSGHNLRTASTITQTNSRHDNHASASSFNYDFPITVRCEDKFGRQIPYELCLLDNTTIAEIKKQVERLTQLPVKSQEWKGLNGCKDSDTLNSSGIQPKATLSVRRAPIPLVKLDSKNSNHSDDEQSVMEIDDDDNTGFDEASFTSKREPLIPDRCTNESAGLENFIRIFPKRFSASGPILYIGSLESAIQGSLHSPIKHRRPLAIYLHHDDSICANVFCSQVLCSDTIVEYLANNYVLWAWDLTFDSNRIKLIELLKSHVGTTCALRVQSMNKESFPLILIITRHRGNMELINIIEGNTTPDEVLNNLIQSYETFDEQLRRDEVEETLRETRENLKRQQEEEYKASLAADVAKQKQRMEDEKKVKEQEHAEENQKKQRLAMQKECQAKLTAEPLDSDKDITTLKIRLPDNQGILMRRFRIKDTLQTLFDYLTSEGRMFGEYKLLSIHPRRDLTALNKSDTLEKLKLYPQEQLILEAL</sequence>
<evidence type="ECO:0000259" key="3">
    <source>
        <dbReference type="PROSITE" id="PS50053"/>
    </source>
</evidence>
<dbReference type="Gene3D" id="1.10.8.10">
    <property type="entry name" value="DNA helicase RuvA subunit, C-terminal domain"/>
    <property type="match status" value="1"/>
</dbReference>
<evidence type="ECO:0000313" key="4">
    <source>
        <dbReference type="EMBL" id="CAF0775757.1"/>
    </source>
</evidence>
<dbReference type="PANTHER" id="PTHR23322:SF96">
    <property type="entry name" value="FAS-ASSOCIATED FACTOR 1"/>
    <property type="match status" value="1"/>
</dbReference>
<dbReference type="SMART" id="SM00166">
    <property type="entry name" value="UBX"/>
    <property type="match status" value="1"/>
</dbReference>
<feature type="compositionally biased region" description="Acidic residues" evidence="1">
    <location>
        <begin position="330"/>
        <end position="339"/>
    </location>
</feature>
<dbReference type="InterPro" id="IPR000626">
    <property type="entry name" value="Ubiquitin-like_dom"/>
</dbReference>
<evidence type="ECO:0000256" key="1">
    <source>
        <dbReference type="SAM" id="MobiDB-lite"/>
    </source>
</evidence>
<dbReference type="EMBL" id="CAJNOQ010000233">
    <property type="protein sequence ID" value="CAF0775757.1"/>
    <property type="molecule type" value="Genomic_DNA"/>
</dbReference>
<dbReference type="GO" id="GO:0036503">
    <property type="term" value="P:ERAD pathway"/>
    <property type="evidence" value="ECO:0007669"/>
    <property type="project" value="TreeGrafter"/>
</dbReference>
<dbReference type="Pfam" id="PF00789">
    <property type="entry name" value="UBX"/>
    <property type="match status" value="1"/>
</dbReference>
<name>A0A813QZL0_9BILA</name>
<comment type="caution">
    <text evidence="4">The sequence shown here is derived from an EMBL/GenBank/DDBJ whole genome shotgun (WGS) entry which is preliminary data.</text>
</comment>
<dbReference type="Gene3D" id="3.10.20.90">
    <property type="entry name" value="Phosphatidylinositol 3-kinase Catalytic Subunit, Chain A, domain 1"/>
    <property type="match status" value="3"/>
</dbReference>
<protein>
    <recommendedName>
        <fullName evidence="7">UBX domain-containing protein</fullName>
    </recommendedName>
</protein>
<dbReference type="InterPro" id="IPR050730">
    <property type="entry name" value="UBX_domain-protein"/>
</dbReference>
<dbReference type="PROSITE" id="PS50053">
    <property type="entry name" value="UBIQUITIN_2"/>
    <property type="match status" value="1"/>
</dbReference>
<feature type="compositionally biased region" description="Low complexity" evidence="1">
    <location>
        <begin position="62"/>
        <end position="73"/>
    </location>
</feature>
<organism evidence="4 6">
    <name type="scientific">Didymodactylos carnosus</name>
    <dbReference type="NCBI Taxonomy" id="1234261"/>
    <lineage>
        <taxon>Eukaryota</taxon>
        <taxon>Metazoa</taxon>
        <taxon>Spiralia</taxon>
        <taxon>Gnathifera</taxon>
        <taxon>Rotifera</taxon>
        <taxon>Eurotatoria</taxon>
        <taxon>Bdelloidea</taxon>
        <taxon>Philodinida</taxon>
        <taxon>Philodinidae</taxon>
        <taxon>Didymodactylos</taxon>
    </lineage>
</organism>
<dbReference type="SUPFAM" id="SSF52833">
    <property type="entry name" value="Thioredoxin-like"/>
    <property type="match status" value="1"/>
</dbReference>
<dbReference type="GO" id="GO:0005783">
    <property type="term" value="C:endoplasmic reticulum"/>
    <property type="evidence" value="ECO:0007669"/>
    <property type="project" value="TreeGrafter"/>
</dbReference>
<dbReference type="SMART" id="SM00594">
    <property type="entry name" value="UAS"/>
    <property type="match status" value="1"/>
</dbReference>
<dbReference type="Proteomes" id="UP000663829">
    <property type="component" value="Unassembled WGS sequence"/>
</dbReference>
<dbReference type="InterPro" id="IPR006577">
    <property type="entry name" value="UAS"/>
</dbReference>
<feature type="region of interest" description="Disordered" evidence="1">
    <location>
        <begin position="48"/>
        <end position="127"/>
    </location>
</feature>
<dbReference type="Gene3D" id="3.40.30.10">
    <property type="entry name" value="Glutaredoxin"/>
    <property type="match status" value="1"/>
</dbReference>
<dbReference type="GO" id="GO:0043130">
    <property type="term" value="F:ubiquitin binding"/>
    <property type="evidence" value="ECO:0007669"/>
    <property type="project" value="TreeGrafter"/>
</dbReference>
<dbReference type="InterPro" id="IPR049483">
    <property type="entry name" value="FAF1_2-like_UAS"/>
</dbReference>
<keyword evidence="6" id="KW-1185">Reference proteome</keyword>
<dbReference type="GO" id="GO:0005634">
    <property type="term" value="C:nucleus"/>
    <property type="evidence" value="ECO:0007669"/>
    <property type="project" value="TreeGrafter"/>
</dbReference>
<dbReference type="AlphaFoldDB" id="A0A813QZL0"/>
<dbReference type="InterPro" id="IPR029071">
    <property type="entry name" value="Ubiquitin-like_domsf"/>
</dbReference>
<dbReference type="OrthoDB" id="1920064at2759"/>
<feature type="region of interest" description="Disordered" evidence="1">
    <location>
        <begin position="319"/>
        <end position="339"/>
    </location>
</feature>
<accession>A0A813QZL0</accession>
<dbReference type="SUPFAM" id="SSF54236">
    <property type="entry name" value="Ubiquitin-like"/>
    <property type="match status" value="3"/>
</dbReference>
<evidence type="ECO:0000313" key="5">
    <source>
        <dbReference type="EMBL" id="CAF3558312.1"/>
    </source>
</evidence>
<proteinExistence type="predicted"/>
<evidence type="ECO:0000259" key="2">
    <source>
        <dbReference type="PROSITE" id="PS50033"/>
    </source>
</evidence>
<feature type="compositionally biased region" description="Basic and acidic residues" evidence="1">
    <location>
        <begin position="558"/>
        <end position="581"/>
    </location>
</feature>
<dbReference type="PANTHER" id="PTHR23322">
    <property type="entry name" value="FAS-ASSOCIATED PROTEIN"/>
    <property type="match status" value="1"/>
</dbReference>
<feature type="compositionally biased region" description="Polar residues" evidence="1">
    <location>
        <begin position="91"/>
        <end position="100"/>
    </location>
</feature>
<dbReference type="Pfam" id="PF14555">
    <property type="entry name" value="UBA_4"/>
    <property type="match status" value="1"/>
</dbReference>
<dbReference type="EMBL" id="CAJOBC010000233">
    <property type="protein sequence ID" value="CAF3558312.1"/>
    <property type="molecule type" value="Genomic_DNA"/>
</dbReference>
<gene>
    <name evidence="4" type="ORF">GPM918_LOCUS2182</name>
    <name evidence="5" type="ORF">SRO942_LOCUS2182</name>
</gene>
<feature type="compositionally biased region" description="Polar residues" evidence="1">
    <location>
        <begin position="108"/>
        <end position="123"/>
    </location>
</feature>
<feature type="region of interest" description="Disordered" evidence="1">
    <location>
        <begin position="555"/>
        <end position="582"/>
    </location>
</feature>
<dbReference type="Pfam" id="PF21021">
    <property type="entry name" value="FAF1"/>
    <property type="match status" value="1"/>
</dbReference>
<dbReference type="InterPro" id="IPR036249">
    <property type="entry name" value="Thioredoxin-like_sf"/>
</dbReference>
<feature type="domain" description="Ubiquitin-like" evidence="3">
    <location>
        <begin position="133"/>
        <end position="207"/>
    </location>
</feature>
<evidence type="ECO:0008006" key="7">
    <source>
        <dbReference type="Google" id="ProtNLM"/>
    </source>
</evidence>
<dbReference type="InterPro" id="IPR001012">
    <property type="entry name" value="UBX_dom"/>
</dbReference>
<dbReference type="Pfam" id="PF00240">
    <property type="entry name" value="ubiquitin"/>
    <property type="match status" value="1"/>
</dbReference>
<feature type="domain" description="UBX" evidence="2">
    <location>
        <begin position="602"/>
        <end position="680"/>
    </location>
</feature>